<feature type="domain" description="Cep192-like" evidence="4">
    <location>
        <begin position="684"/>
        <end position="772"/>
    </location>
</feature>
<dbReference type="Pfam" id="PF22074">
    <property type="entry name" value="Cep192_D5"/>
    <property type="match status" value="1"/>
</dbReference>
<organism evidence="5 6">
    <name type="scientific">Diabrotica balteata</name>
    <name type="common">Banded cucumber beetle</name>
    <dbReference type="NCBI Taxonomy" id="107213"/>
    <lineage>
        <taxon>Eukaryota</taxon>
        <taxon>Metazoa</taxon>
        <taxon>Ecdysozoa</taxon>
        <taxon>Arthropoda</taxon>
        <taxon>Hexapoda</taxon>
        <taxon>Insecta</taxon>
        <taxon>Pterygota</taxon>
        <taxon>Neoptera</taxon>
        <taxon>Endopterygota</taxon>
        <taxon>Coleoptera</taxon>
        <taxon>Polyphaga</taxon>
        <taxon>Cucujiformia</taxon>
        <taxon>Chrysomeloidea</taxon>
        <taxon>Chrysomelidae</taxon>
        <taxon>Galerucinae</taxon>
        <taxon>Diabroticina</taxon>
        <taxon>Diabroticites</taxon>
        <taxon>Diabrotica</taxon>
    </lineage>
</organism>
<evidence type="ECO:0000313" key="6">
    <source>
        <dbReference type="Proteomes" id="UP001153709"/>
    </source>
</evidence>
<keyword evidence="6" id="KW-1185">Reference proteome</keyword>
<dbReference type="InterPro" id="IPR054092">
    <property type="entry name" value="Cep192-like_D6"/>
</dbReference>
<feature type="domain" description="Cep192/Spd-2-like" evidence="2">
    <location>
        <begin position="354"/>
        <end position="468"/>
    </location>
</feature>
<feature type="domain" description="Cep192-like" evidence="3">
    <location>
        <begin position="479"/>
        <end position="604"/>
    </location>
</feature>
<feature type="region of interest" description="Disordered" evidence="1">
    <location>
        <begin position="97"/>
        <end position="116"/>
    </location>
</feature>
<evidence type="ECO:0000259" key="2">
    <source>
        <dbReference type="Pfam" id="PF22073"/>
    </source>
</evidence>
<dbReference type="InterPro" id="IPR054090">
    <property type="entry name" value="Cep192_Spd-2-like_dom"/>
</dbReference>
<feature type="compositionally biased region" description="Low complexity" evidence="1">
    <location>
        <begin position="328"/>
        <end position="349"/>
    </location>
</feature>
<feature type="compositionally biased region" description="Polar residues" evidence="1">
    <location>
        <begin position="314"/>
        <end position="327"/>
    </location>
</feature>
<dbReference type="InterPro" id="IPR013783">
    <property type="entry name" value="Ig-like_fold"/>
</dbReference>
<proteinExistence type="predicted"/>
<dbReference type="EMBL" id="OU898282">
    <property type="protein sequence ID" value="CAG9838391.1"/>
    <property type="molecule type" value="Genomic_DNA"/>
</dbReference>
<evidence type="ECO:0000313" key="5">
    <source>
        <dbReference type="EMBL" id="CAG9838391.1"/>
    </source>
</evidence>
<protein>
    <submittedName>
        <fullName evidence="5">Uncharacterized protein</fullName>
    </submittedName>
</protein>
<evidence type="ECO:0000259" key="4">
    <source>
        <dbReference type="Pfam" id="PF22076"/>
    </source>
</evidence>
<name>A0A9N9T7A9_DIABA</name>
<reference evidence="5" key="1">
    <citation type="submission" date="2022-01" db="EMBL/GenBank/DDBJ databases">
        <authorList>
            <person name="King R."/>
        </authorList>
    </citation>
    <scope>NUCLEOTIDE SEQUENCE</scope>
</reference>
<dbReference type="Proteomes" id="UP001153709">
    <property type="component" value="Chromosome 7"/>
</dbReference>
<feature type="region of interest" description="Disordered" evidence="1">
    <location>
        <begin position="308"/>
        <end position="350"/>
    </location>
</feature>
<sequence length="789" mass="88689">MDESAFKPAVFSTVSKKKIPRKLVESNMFEEGNSMFSVNSTQLSEKSLPEVNHQLEEQRSLARKSLQRANKVAAIPSKYFRANFSKSEMTTNVFSESTVSESDLLQTPRNASTPRNSIADNFERLSLKVTDSNFSIDNVVDDFMKLVKNNDGQRSSIFRPAEEAASMLLADELSWRRKNEVPFQDEEFSERGSVGEFFRKKSETLSNFLPCASPDTTREPVPLIESSEDSIVEHDSCDMNKKSLSISMIQKMLTDSNLTPKRACDNILKLGEKVSFVPIANKSYSLPGSKNSSYTSDHSENDAIKHIHNKENVDSLNVKTPPTQLLISPSRSSSRASGTSSRASSSLSSLHNGKLPIETTKCELVWGCVKVGKSVTQEFVIRNRSSKRLGVQLSLASQEFKIRKDNRSDSEPCSILKLLLHPHESRAIIISFLPTKKGAAVDELLFTSLDPHLTQSKKQCIRLFGYGGSFKTDFSNVTRDTTGKFWLSLGKLDDRAVISSTFKVKNKGDTPTFIYISIQSLDSCKLSVAPNFFVLMPQTNKEIAVRYRPSNEDYNFLHKSVHNQLVVDLGVLNVTVGTEVDRGRIRKVYEKCVETGFQIDPLTNIIKEKVDREVMPADLIKFGESPAYLKELLKLLNRYQIVLTLERDPEQTIFQHFSDDSGLYQSLYQDNTVVCNKTGGLNLCHVAPAIILLTLPYKYKDSIFIKSIYDQKLNFKVSAQDELEVKPKDGTIEPHSTTILSVKYQPISPIEKKSLQILIEIENEVFEVVVKVDCLGQVKQKNKSILKCV</sequence>
<dbReference type="InterPro" id="IPR054091">
    <property type="entry name" value="Cep192-like_D5"/>
</dbReference>
<dbReference type="Gene3D" id="2.60.40.10">
    <property type="entry name" value="Immunoglobulins"/>
    <property type="match status" value="1"/>
</dbReference>
<dbReference type="AlphaFoldDB" id="A0A9N9T7A9"/>
<evidence type="ECO:0000259" key="3">
    <source>
        <dbReference type="Pfam" id="PF22074"/>
    </source>
</evidence>
<accession>A0A9N9T7A9</accession>
<dbReference type="Pfam" id="PF22076">
    <property type="entry name" value="Cep192_D6"/>
    <property type="match status" value="1"/>
</dbReference>
<dbReference type="OrthoDB" id="67059at2759"/>
<evidence type="ECO:0000256" key="1">
    <source>
        <dbReference type="SAM" id="MobiDB-lite"/>
    </source>
</evidence>
<dbReference type="Pfam" id="PF22073">
    <property type="entry name" value="Cep192_D4"/>
    <property type="match status" value="1"/>
</dbReference>
<gene>
    <name evidence="5" type="ORF">DIABBA_LOCUS11286</name>
</gene>